<protein>
    <recommendedName>
        <fullName evidence="5">Polymer-forming cytoskeletal protein</fullName>
    </recommendedName>
</protein>
<sequence>MKKIWTGALVAAMCVPVLALAAEVRVGEQPSLAANERITDDFYIAGGNVSSAGVITGDLVAAGGNVVVNSAVTQDVIVGGGSVTILGTVGDDIRVGGGNIMINGRVGGDVVVGGGQTQISGAGVGGDVLWGGGTLRIEAPVAGDLKLGGGNVYINAPIRGNVEFMGEKLTLGSAAVIQGNLTYTSPEEAVMEEGAVVRGATDYTKKETKAREAARFGLAAFLSIAILMKFLMLFASALVVGLIFQRYAVSLVNSAVAQPLMGLGRGFAVLVLTPIASIILLITVLGVPLGILGLIAFAGMIVFASILVPILLGSLVHKWVMKPAGYEVTWLTILIGAVLATILGWIPIVGWIVKFAVLLVALGVAMKMKWDIAKNWR</sequence>
<feature type="transmembrane region" description="Helical" evidence="1">
    <location>
        <begin position="265"/>
        <end position="285"/>
    </location>
</feature>
<keyword evidence="1" id="KW-1133">Transmembrane helix</keyword>
<evidence type="ECO:0000256" key="1">
    <source>
        <dbReference type="SAM" id="Phobius"/>
    </source>
</evidence>
<evidence type="ECO:0000256" key="2">
    <source>
        <dbReference type="SAM" id="SignalP"/>
    </source>
</evidence>
<evidence type="ECO:0000313" key="3">
    <source>
        <dbReference type="EMBL" id="OGG72526.1"/>
    </source>
</evidence>
<feature type="signal peptide" evidence="2">
    <location>
        <begin position="1"/>
        <end position="21"/>
    </location>
</feature>
<name>A0A1F6EFU5_9BACT</name>
<dbReference type="AlphaFoldDB" id="A0A1F6EFU5"/>
<keyword evidence="1" id="KW-0812">Transmembrane</keyword>
<keyword evidence="1" id="KW-0472">Membrane</keyword>
<feature type="transmembrane region" description="Helical" evidence="1">
    <location>
        <begin position="216"/>
        <end position="244"/>
    </location>
</feature>
<dbReference type="Proteomes" id="UP000177306">
    <property type="component" value="Unassembled WGS sequence"/>
</dbReference>
<feature type="transmembrane region" description="Helical" evidence="1">
    <location>
        <begin position="328"/>
        <end position="346"/>
    </location>
</feature>
<evidence type="ECO:0000313" key="4">
    <source>
        <dbReference type="Proteomes" id="UP000177306"/>
    </source>
</evidence>
<feature type="chain" id="PRO_5009524143" description="Polymer-forming cytoskeletal protein" evidence="2">
    <location>
        <begin position="22"/>
        <end position="377"/>
    </location>
</feature>
<dbReference type="EMBL" id="MFLY01000046">
    <property type="protein sequence ID" value="OGG72526.1"/>
    <property type="molecule type" value="Genomic_DNA"/>
</dbReference>
<proteinExistence type="predicted"/>
<organism evidence="3 4">
    <name type="scientific">Candidatus Kaiserbacteria bacterium RIFCSPLOWO2_01_FULL_53_17</name>
    <dbReference type="NCBI Taxonomy" id="1798511"/>
    <lineage>
        <taxon>Bacteria</taxon>
        <taxon>Candidatus Kaiseribacteriota</taxon>
    </lineage>
</organism>
<reference evidence="3 4" key="1">
    <citation type="journal article" date="2016" name="Nat. Commun.">
        <title>Thousands of microbial genomes shed light on interconnected biogeochemical processes in an aquifer system.</title>
        <authorList>
            <person name="Anantharaman K."/>
            <person name="Brown C.T."/>
            <person name="Hug L.A."/>
            <person name="Sharon I."/>
            <person name="Castelle C.J."/>
            <person name="Probst A.J."/>
            <person name="Thomas B.C."/>
            <person name="Singh A."/>
            <person name="Wilkins M.J."/>
            <person name="Karaoz U."/>
            <person name="Brodie E.L."/>
            <person name="Williams K.H."/>
            <person name="Hubbard S.S."/>
            <person name="Banfield J.F."/>
        </authorList>
    </citation>
    <scope>NUCLEOTIDE SEQUENCE [LARGE SCALE GENOMIC DNA]</scope>
</reference>
<keyword evidence="2" id="KW-0732">Signal</keyword>
<gene>
    <name evidence="3" type="ORF">A3A38_04170</name>
</gene>
<comment type="caution">
    <text evidence="3">The sequence shown here is derived from an EMBL/GenBank/DDBJ whole genome shotgun (WGS) entry which is preliminary data.</text>
</comment>
<accession>A0A1F6EFU5</accession>
<feature type="transmembrane region" description="Helical" evidence="1">
    <location>
        <begin position="291"/>
        <end position="316"/>
    </location>
</feature>
<evidence type="ECO:0008006" key="5">
    <source>
        <dbReference type="Google" id="ProtNLM"/>
    </source>
</evidence>